<sequence>MPSTWRRRYLLALALWLEGRLCEYETVNQTNSFSLFYHSRRSAQSPLHYVFDGLGISTLHKGGITGKTSVVAITDTGIYLPHAEFVQSTDVFNRINNLAPKVIFYETFADDKDESSSPDGTCGHGTHVSALLAGRTIGAAPDAKIAFQDIAYRSNCTNCSSTSSSSVVVLKTPSTVAEIFDNQTKAGAKIFSFSWGADSRGNDLLLNPQDDYNPLARQIDEYLYDHPDVLLVAAAGNNGQDGPKSLLSPGGAKNVLTIGASFVDYQTFPRDVGPLDCGHVINMDAVTFFSSRGPTKDGRLKPDIVAPGVALTSAKSLPYNSINATDTCQLSGTSQATPVAAAMALLVREWLEQGAWLNGTALKAYALSFIPSSLLKAILIHSAQPMQRRLPAFDNTTSCATLEDKRYQLKSYPDYSQGYGRPNLTALWFGSVASFLPNHTGLMPSLTNRSVHEYKITVKRPERLRIVIAWTDAPIPTGTVDILTNDLDLRLDLAGDVVLFPLSGGAQRDSINNVEMIDIPYSDLEAAVPRSLSVDGKITLVAKVIGANVQRGPQRYSIVSSVPLRANTDDEEPESTTHGLSVWIGLCSVLALLSITFVLLLRWRGRHKTNDESLHTAFRGLLRYKEKCKQCGFESADAVALEEHIEDVHKHADKCPHCHFTSANLTLLASHVHTFHGA</sequence>
<dbReference type="InterPro" id="IPR023828">
    <property type="entry name" value="Peptidase_S8_Ser-AS"/>
</dbReference>
<protein>
    <recommendedName>
        <fullName evidence="6">subtilisin</fullName>
        <ecNumber evidence="6">3.4.21.62</ecNumber>
    </recommendedName>
</protein>
<dbReference type="Pfam" id="PF00082">
    <property type="entry name" value="Peptidase_S8"/>
    <property type="match status" value="1"/>
</dbReference>
<evidence type="ECO:0000256" key="3">
    <source>
        <dbReference type="ARBA" id="ARBA00022801"/>
    </source>
</evidence>
<dbReference type="Gene3D" id="3.40.50.200">
    <property type="entry name" value="Peptidase S8/S53 domain"/>
    <property type="match status" value="1"/>
</dbReference>
<feature type="domain" description="C2H2-type" evidence="11">
    <location>
        <begin position="653"/>
        <end position="676"/>
    </location>
</feature>
<evidence type="ECO:0000256" key="6">
    <source>
        <dbReference type="ARBA" id="ARBA00023619"/>
    </source>
</evidence>
<reference evidence="12 13" key="1">
    <citation type="submission" date="2019-07" db="EMBL/GenBank/DDBJ databases">
        <title>Genomics analysis of Aphanomyces spp. identifies a new class of oomycete effector associated with host adaptation.</title>
        <authorList>
            <person name="Gaulin E."/>
        </authorList>
    </citation>
    <scope>NUCLEOTIDE SEQUENCE [LARGE SCALE GENOMIC DNA]</scope>
    <source>
        <strain evidence="12 13">ATCC 201684</strain>
    </source>
</reference>
<dbReference type="InterPro" id="IPR015500">
    <property type="entry name" value="Peptidase_S8_subtilisin-rel"/>
</dbReference>
<dbReference type="Gene3D" id="2.60.120.380">
    <property type="match status" value="1"/>
</dbReference>
<dbReference type="VEuPathDB" id="FungiDB:AeMF1_006674"/>
<evidence type="ECO:0000256" key="4">
    <source>
        <dbReference type="ARBA" id="ARBA00022825"/>
    </source>
</evidence>
<keyword evidence="3 8" id="KW-0378">Hydrolase</keyword>
<dbReference type="EC" id="3.4.21.62" evidence="6"/>
<keyword evidence="10" id="KW-0732">Signal</keyword>
<dbReference type="InterPro" id="IPR013087">
    <property type="entry name" value="Znf_C2H2_type"/>
</dbReference>
<dbReference type="AlphaFoldDB" id="A0A6G0XC94"/>
<evidence type="ECO:0000256" key="7">
    <source>
        <dbReference type="PIRSR" id="PIRSR615500-1"/>
    </source>
</evidence>
<keyword evidence="9" id="KW-0472">Membrane</keyword>
<keyword evidence="9" id="KW-0812">Transmembrane</keyword>
<dbReference type="GO" id="GO:0004252">
    <property type="term" value="F:serine-type endopeptidase activity"/>
    <property type="evidence" value="ECO:0007669"/>
    <property type="project" value="UniProtKB-UniRule"/>
</dbReference>
<organism evidence="12 13">
    <name type="scientific">Aphanomyces euteiches</name>
    <dbReference type="NCBI Taxonomy" id="100861"/>
    <lineage>
        <taxon>Eukaryota</taxon>
        <taxon>Sar</taxon>
        <taxon>Stramenopiles</taxon>
        <taxon>Oomycota</taxon>
        <taxon>Saprolegniomycetes</taxon>
        <taxon>Saprolegniales</taxon>
        <taxon>Verrucalvaceae</taxon>
        <taxon>Aphanomyces</taxon>
    </lineage>
</organism>
<evidence type="ECO:0000256" key="8">
    <source>
        <dbReference type="PROSITE-ProRule" id="PRU01240"/>
    </source>
</evidence>
<dbReference type="InterPro" id="IPR051048">
    <property type="entry name" value="Peptidase_S8/S53_subtilisin"/>
</dbReference>
<dbReference type="InterPro" id="IPR036852">
    <property type="entry name" value="Peptidase_S8/S53_dom_sf"/>
</dbReference>
<evidence type="ECO:0000313" key="12">
    <source>
        <dbReference type="EMBL" id="KAF0737788.1"/>
    </source>
</evidence>
<dbReference type="EMBL" id="VJMJ01000081">
    <property type="protein sequence ID" value="KAF0737788.1"/>
    <property type="molecule type" value="Genomic_DNA"/>
</dbReference>
<dbReference type="PRINTS" id="PR00723">
    <property type="entry name" value="SUBTILISIN"/>
</dbReference>
<proteinExistence type="inferred from homology"/>
<evidence type="ECO:0000256" key="2">
    <source>
        <dbReference type="ARBA" id="ARBA00022670"/>
    </source>
</evidence>
<dbReference type="PANTHER" id="PTHR43399">
    <property type="entry name" value="SUBTILISIN-RELATED"/>
    <property type="match status" value="1"/>
</dbReference>
<comment type="caution">
    <text evidence="12">The sequence shown here is derived from an EMBL/GenBank/DDBJ whole genome shotgun (WGS) entry which is preliminary data.</text>
</comment>
<dbReference type="InterPro" id="IPR000209">
    <property type="entry name" value="Peptidase_S8/S53_dom"/>
</dbReference>
<keyword evidence="9" id="KW-1133">Transmembrane helix</keyword>
<feature type="active site" description="Charge relay system" evidence="7 8">
    <location>
        <position position="334"/>
    </location>
</feature>
<dbReference type="PANTHER" id="PTHR43399:SF4">
    <property type="entry name" value="CELL WALL-ASSOCIATED PROTEASE"/>
    <property type="match status" value="1"/>
</dbReference>
<feature type="active site" description="Charge relay system" evidence="7 8">
    <location>
        <position position="124"/>
    </location>
</feature>
<evidence type="ECO:0000256" key="9">
    <source>
        <dbReference type="SAM" id="Phobius"/>
    </source>
</evidence>
<dbReference type="SMART" id="SM00355">
    <property type="entry name" value="ZnF_C2H2"/>
    <property type="match status" value="2"/>
</dbReference>
<comment type="catalytic activity">
    <reaction evidence="5">
        <text>Hydrolysis of proteins with broad specificity for peptide bonds, and a preference for a large uncharged residue in P1. Hydrolyzes peptide amides.</text>
        <dbReference type="EC" id="3.4.21.62"/>
    </reaction>
</comment>
<evidence type="ECO:0000313" key="13">
    <source>
        <dbReference type="Proteomes" id="UP000481153"/>
    </source>
</evidence>
<dbReference type="GO" id="GO:0006508">
    <property type="term" value="P:proteolysis"/>
    <property type="evidence" value="ECO:0007669"/>
    <property type="project" value="UniProtKB-KW"/>
</dbReference>
<keyword evidence="4 8" id="KW-0720">Serine protease</keyword>
<dbReference type="SUPFAM" id="SSF52743">
    <property type="entry name" value="Subtilisin-like"/>
    <property type="match status" value="1"/>
</dbReference>
<dbReference type="PROSITE" id="PS51892">
    <property type="entry name" value="SUBTILASE"/>
    <property type="match status" value="1"/>
</dbReference>
<name>A0A6G0XC94_9STRA</name>
<keyword evidence="2 8" id="KW-0645">Protease</keyword>
<dbReference type="InterPro" id="IPR034058">
    <property type="entry name" value="TagA/B/C/D_pept_dom"/>
</dbReference>
<evidence type="ECO:0000256" key="5">
    <source>
        <dbReference type="ARBA" id="ARBA00023529"/>
    </source>
</evidence>
<gene>
    <name evidence="12" type="ORF">Ae201684_006281</name>
</gene>
<dbReference type="CDD" id="cd04842">
    <property type="entry name" value="Peptidases_S8_Kp43_protease"/>
    <property type="match status" value="1"/>
</dbReference>
<keyword evidence="13" id="KW-1185">Reference proteome</keyword>
<evidence type="ECO:0000256" key="10">
    <source>
        <dbReference type="SAM" id="SignalP"/>
    </source>
</evidence>
<feature type="transmembrane region" description="Helical" evidence="9">
    <location>
        <begin position="580"/>
        <end position="601"/>
    </location>
</feature>
<evidence type="ECO:0000259" key="11">
    <source>
        <dbReference type="SMART" id="SM00355"/>
    </source>
</evidence>
<dbReference type="Proteomes" id="UP000481153">
    <property type="component" value="Unassembled WGS sequence"/>
</dbReference>
<evidence type="ECO:0000256" key="1">
    <source>
        <dbReference type="ARBA" id="ARBA00011073"/>
    </source>
</evidence>
<feature type="signal peptide" evidence="10">
    <location>
        <begin position="1"/>
        <end position="22"/>
    </location>
</feature>
<accession>A0A6G0XC94</accession>
<feature type="domain" description="C2H2-type" evidence="11">
    <location>
        <begin position="626"/>
        <end position="649"/>
    </location>
</feature>
<comment type="similarity">
    <text evidence="1 8">Belongs to the peptidase S8 family.</text>
</comment>
<feature type="chain" id="PRO_5026120641" description="subtilisin" evidence="10">
    <location>
        <begin position="23"/>
        <end position="678"/>
    </location>
</feature>
<dbReference type="PROSITE" id="PS00138">
    <property type="entry name" value="SUBTILASE_SER"/>
    <property type="match status" value="1"/>
</dbReference>
<feature type="active site" description="Charge relay system" evidence="7 8">
    <location>
        <position position="75"/>
    </location>
</feature>